<evidence type="ECO:0000256" key="1">
    <source>
        <dbReference type="SAM" id="Coils"/>
    </source>
</evidence>
<comment type="caution">
    <text evidence="2">The sequence shown here is derived from an EMBL/GenBank/DDBJ whole genome shotgun (WGS) entry which is preliminary data.</text>
</comment>
<reference evidence="2" key="1">
    <citation type="submission" date="2021-05" db="EMBL/GenBank/DDBJ databases">
        <authorList>
            <person name="Khan N."/>
        </authorList>
    </citation>
    <scope>NUCLEOTIDE SEQUENCE</scope>
</reference>
<dbReference type="Proteomes" id="UP000693738">
    <property type="component" value="Unassembled WGS sequence"/>
</dbReference>
<gene>
    <name evidence="2" type="ORF">FEQUK3_LOCUS3234</name>
</gene>
<feature type="coiled-coil region" evidence="1">
    <location>
        <begin position="76"/>
        <end position="106"/>
    </location>
</feature>
<evidence type="ECO:0000313" key="2">
    <source>
        <dbReference type="EMBL" id="CAG7557563.1"/>
    </source>
</evidence>
<evidence type="ECO:0008006" key="4">
    <source>
        <dbReference type="Google" id="ProtNLM"/>
    </source>
</evidence>
<protein>
    <recommendedName>
        <fullName evidence="4">Fungal N-terminal domain-containing protein</fullName>
    </recommendedName>
</protein>
<proteinExistence type="predicted"/>
<dbReference type="EMBL" id="CAJSTJ010000119">
    <property type="protein sequence ID" value="CAG7557563.1"/>
    <property type="molecule type" value="Genomic_DNA"/>
</dbReference>
<organism evidence="2 3">
    <name type="scientific">Fusarium equiseti</name>
    <name type="common">Fusarium scirpi</name>
    <dbReference type="NCBI Taxonomy" id="61235"/>
    <lineage>
        <taxon>Eukaryota</taxon>
        <taxon>Fungi</taxon>
        <taxon>Dikarya</taxon>
        <taxon>Ascomycota</taxon>
        <taxon>Pezizomycotina</taxon>
        <taxon>Sordariomycetes</taxon>
        <taxon>Hypocreomycetidae</taxon>
        <taxon>Hypocreales</taxon>
        <taxon>Nectriaceae</taxon>
        <taxon>Fusarium</taxon>
        <taxon>Fusarium incarnatum-equiseti species complex</taxon>
    </lineage>
</organism>
<keyword evidence="1" id="KW-0175">Coiled coil</keyword>
<accession>A0A8J2IXI8</accession>
<name>A0A8J2IXI8_FUSEQ</name>
<dbReference type="AlphaFoldDB" id="A0A8J2IXI8"/>
<evidence type="ECO:0000313" key="3">
    <source>
        <dbReference type="Proteomes" id="UP000693738"/>
    </source>
</evidence>
<sequence length="466" mass="52098">MSDPLSVAGTAVGITSLGIQVCQGLIKYLRAVRGRKEEIAESVREVDRVVSLLSSVNRLVPRVGSANETAQLRDCLKNCHTELKNIETLLTELKDAQQSNKAMQRAANAMRSITYPFQQAKLTALRQSLRSVLHDLTLIISIVSLASKSTIQDTINTMSQDLKTHTSANASGISDFQCQVHCHSVQLRSLQSTISGTLDDITEQLHRTELSIQDFDQRVDGRLTIIESGTQSIEASSQVTVAKLEEIAKALASQSRLMENMCVQITGIQSRPNTDFATAEQNMGLQEDLGKALYKQSTNTRLWQSCHCASRIPKSKTLFSFWNLRFELEQQEHHLPSCKLWGTKKGMKRTAKATFPLKLAWLSARTTLACFQYATGTSQPSLSIRFTNIVPQSNSPVLDLYNKFWLDMYNVYNADQLVPEINLLEREILTLYTCGRASPGDVDEDGYTHAEVKFREAENMHITNCF</sequence>